<name>A0ABU3H3J9_9BACL</name>
<proteinExistence type="predicted"/>
<protein>
    <recommendedName>
        <fullName evidence="4">Transmembrane protein</fullName>
    </recommendedName>
</protein>
<dbReference type="RefSeq" id="WP_156940281.1">
    <property type="nucleotide sequence ID" value="NZ_JAUSUY010000003.1"/>
</dbReference>
<gene>
    <name evidence="2" type="ORF">J2Z22_000910</name>
</gene>
<keyword evidence="3" id="KW-1185">Reference proteome</keyword>
<keyword evidence="1" id="KW-0472">Membrane</keyword>
<dbReference type="EMBL" id="JAUSUY010000003">
    <property type="protein sequence ID" value="MDT3425394.1"/>
    <property type="molecule type" value="Genomic_DNA"/>
</dbReference>
<accession>A0ABU3H3J9</accession>
<keyword evidence="1" id="KW-1133">Transmembrane helix</keyword>
<keyword evidence="1" id="KW-0812">Transmembrane</keyword>
<feature type="transmembrane region" description="Helical" evidence="1">
    <location>
        <begin position="31"/>
        <end position="53"/>
    </location>
</feature>
<reference evidence="2 3" key="1">
    <citation type="submission" date="2023-07" db="EMBL/GenBank/DDBJ databases">
        <title>Genomic Encyclopedia of Type Strains, Phase IV (KMG-IV): sequencing the most valuable type-strain genomes for metagenomic binning, comparative biology and taxonomic classification.</title>
        <authorList>
            <person name="Goeker M."/>
        </authorList>
    </citation>
    <scope>NUCLEOTIDE SEQUENCE [LARGE SCALE GENOMIC DNA]</scope>
    <source>
        <strain evidence="2 3">T98</strain>
    </source>
</reference>
<evidence type="ECO:0000313" key="3">
    <source>
        <dbReference type="Proteomes" id="UP001248709"/>
    </source>
</evidence>
<evidence type="ECO:0008006" key="4">
    <source>
        <dbReference type="Google" id="ProtNLM"/>
    </source>
</evidence>
<comment type="caution">
    <text evidence="2">The sequence shown here is derived from an EMBL/GenBank/DDBJ whole genome shotgun (WGS) entry which is preliminary data.</text>
</comment>
<evidence type="ECO:0000313" key="2">
    <source>
        <dbReference type="EMBL" id="MDT3425394.1"/>
    </source>
</evidence>
<organism evidence="2 3">
    <name type="scientific">Paenibacillus forsythiae</name>
    <dbReference type="NCBI Taxonomy" id="365616"/>
    <lineage>
        <taxon>Bacteria</taxon>
        <taxon>Bacillati</taxon>
        <taxon>Bacillota</taxon>
        <taxon>Bacilli</taxon>
        <taxon>Bacillales</taxon>
        <taxon>Paenibacillaceae</taxon>
        <taxon>Paenibacillus</taxon>
    </lineage>
</organism>
<evidence type="ECO:0000256" key="1">
    <source>
        <dbReference type="SAM" id="Phobius"/>
    </source>
</evidence>
<sequence length="64" mass="7117">MKRGGENRLQLLLLLNSNQNINEKVEKMKKVFGMSISFVLVFAIMLLPSVALADPAPHLLVLVL</sequence>
<dbReference type="Proteomes" id="UP001248709">
    <property type="component" value="Unassembled WGS sequence"/>
</dbReference>